<accession>A0A8H4QX29</accession>
<dbReference type="Gene3D" id="1.20.140.10">
    <property type="entry name" value="Butyryl-CoA Dehydrogenase, subunit A, domain 3"/>
    <property type="match status" value="1"/>
</dbReference>
<keyword evidence="6" id="KW-0560">Oxidoreductase</keyword>
<evidence type="ECO:0000256" key="8">
    <source>
        <dbReference type="SAM" id="MobiDB-lite"/>
    </source>
</evidence>
<comment type="cofactor">
    <cofactor evidence="1">
        <name>FAD</name>
        <dbReference type="ChEBI" id="CHEBI:57692"/>
    </cofactor>
</comment>
<evidence type="ECO:0000313" key="11">
    <source>
        <dbReference type="Proteomes" id="UP000521872"/>
    </source>
</evidence>
<dbReference type="Pfam" id="PF04082">
    <property type="entry name" value="Fungal_trans"/>
    <property type="match status" value="1"/>
</dbReference>
<keyword evidence="4" id="KW-0285">Flavoprotein</keyword>
<keyword evidence="11" id="KW-1185">Reference proteome</keyword>
<evidence type="ECO:0000256" key="7">
    <source>
        <dbReference type="ARBA" id="ARBA00023242"/>
    </source>
</evidence>
<feature type="region of interest" description="Disordered" evidence="8">
    <location>
        <begin position="84"/>
        <end position="105"/>
    </location>
</feature>
<dbReference type="InterPro" id="IPR007219">
    <property type="entry name" value="XnlR_reg_dom"/>
</dbReference>
<dbReference type="GO" id="GO:0003995">
    <property type="term" value="F:acyl-CoA dehydrogenase activity"/>
    <property type="evidence" value="ECO:0007669"/>
    <property type="project" value="TreeGrafter"/>
</dbReference>
<dbReference type="Pfam" id="PF02771">
    <property type="entry name" value="Acyl-CoA_dh_N"/>
    <property type="match status" value="1"/>
</dbReference>
<evidence type="ECO:0000259" key="9">
    <source>
        <dbReference type="SMART" id="SM00906"/>
    </source>
</evidence>
<evidence type="ECO:0000256" key="3">
    <source>
        <dbReference type="ARBA" id="ARBA00011738"/>
    </source>
</evidence>
<dbReference type="SUPFAM" id="SSF56645">
    <property type="entry name" value="Acyl-CoA dehydrogenase NM domain-like"/>
    <property type="match status" value="1"/>
</dbReference>
<sequence length="1378" mass="151309">MDCTASGSQCTWLQTKDRAALSRHYVQELEARLLHMESLFAQIAPALEQHMAAPSSNGAAHATPPETISPEALAPAAAILRSIAPKVKTPEPTSSTPSTTSGNDDVSELFGQLALDEYGHMRWIGGSSTMSLIQSFRALTSSPLHRISPMEEDPQAPGPSVNKLYFPASVFFGKVRALPGPEEVEFPERDLADKLVAAYFSRLHFLMPVIDKPTFLRKYAHVMDNQLDLDVLRAETPFLSVMFAIFACAASMVQDPRLSAERQDEGGMGMVYYESHPNIQVAHVQCFILMSSFLCSVNCLPQAWILIGQAVRAGQDLGLHRSSRRLSVTPVEKETRRKIWWGVYILDRMLALALGRPLGINDSDCDVELPVEVDDEHLGEYFSGAQMAQRTPSLMTGTVALIKLYEIGGRVLRQVYALEICRDHLEPERKADLQKTVESLDTELTKWCDDLPAVFKSQSETEEQVSMGAVLCSHYYSILTTLHRNLLPVKHDQPVTAKSTVKAVSSARSCIRLAPSMRHVVPPSHHLAFFIQHLFSSAVIVLLYAMHATDPRAANAAMDEAKSTLAALESWEGQWPGARKCKELLIDLINTATEAIAKGPRDGGSDATPTQTAVQQPMVPTAPPSATHERRRSVTIASPAGGSSGRVVKGRRRNQSRDPGTSSSGRRLAAVSPYRVDSGQRARSSSRRRGPDDDGLERATHTPYYQSFSSPTGQRAGSSTHSSPASVNLPSPSMPPVLSPNEAQSQDPSPRLSNNNPEQGYHFSSPLSPAQLPSPHRYDFNEYGIQPSMLSQSSTQQWNGNSNDPMFAANSTDQTMYENSFGQYVTGMDTFNTYDPSADLSGALTGLSTTPPSSTFAAVGLPFRGLEYLRNYNPSGYVPGDQDALWQSYDPGAFGYDPDLPFTPFSLESMGNVKARVISTRVMNVYASSKLKQALIEDKFTPYGKETLAKVVRFLEDEILPAVKVAHMQLPDDPVKRWQTVIPIIAELKEKAKKQGLWNLFLSKAHYPEFGVPLSNLEYAVVAEVLAHAGHIGPEVMNCSAPDTGNMEVLARYGSPEQQKKWLVPLLNGEIRSAFAMTEKNVASSDAKNIRTSIRQEGNEIVINGHKWWISGAGDPRTKVHLVMGKSDPHNKNAYNQQSVVIVPADAPGVKIIRPMQVFGYDDAPEGHCEIIYDNVRVPLSNLVLGWGRGFEIIQGRLGPGRIHHCMRSIGIAQSALNLMLERVTDPGRKTFGKYLHEHGTVIADIAKSRAEIESARLLVLSAALQIDKYQAKGALKEIGIAKFVVPSMALTVLDRAIQSFGAEGVSQDTELARRWAGLRTLRIADWSDITSQGPDAVHIQQVGQRELKRAPELVKKSKELKAKQNALLQKHGLKAHL</sequence>
<comment type="similarity">
    <text evidence="2">Belongs to the acyl-CoA dehydrogenase family.</text>
</comment>
<feature type="compositionally biased region" description="Low complexity" evidence="8">
    <location>
        <begin position="90"/>
        <end position="101"/>
    </location>
</feature>
<dbReference type="SMART" id="SM00906">
    <property type="entry name" value="Fungal_trans"/>
    <property type="match status" value="1"/>
</dbReference>
<feature type="compositionally biased region" description="Polar residues" evidence="8">
    <location>
        <begin position="742"/>
        <end position="758"/>
    </location>
</feature>
<dbReference type="InterPro" id="IPR006091">
    <property type="entry name" value="Acyl-CoA_Oxase/DH_mid-dom"/>
</dbReference>
<gene>
    <name evidence="10" type="ORF">D9613_005572</name>
</gene>
<dbReference type="CDD" id="cd12148">
    <property type="entry name" value="fungal_TF_MHR"/>
    <property type="match status" value="1"/>
</dbReference>
<evidence type="ECO:0000256" key="1">
    <source>
        <dbReference type="ARBA" id="ARBA00001974"/>
    </source>
</evidence>
<dbReference type="Gene3D" id="2.40.110.10">
    <property type="entry name" value="Butyryl-CoA Dehydrogenase, subunit A, domain 2"/>
    <property type="match status" value="1"/>
</dbReference>
<dbReference type="GO" id="GO:0003677">
    <property type="term" value="F:DNA binding"/>
    <property type="evidence" value="ECO:0007669"/>
    <property type="project" value="InterPro"/>
</dbReference>
<dbReference type="InterPro" id="IPR013786">
    <property type="entry name" value="AcylCoA_DH/ox_N"/>
</dbReference>
<dbReference type="PANTHER" id="PTHR48083:SF13">
    <property type="entry name" value="ACYL-COA DEHYDROGENASE FAMILY MEMBER 11"/>
    <property type="match status" value="1"/>
</dbReference>
<dbReference type="EMBL" id="JAACJL010000016">
    <property type="protein sequence ID" value="KAF4619130.1"/>
    <property type="molecule type" value="Genomic_DNA"/>
</dbReference>
<dbReference type="PANTHER" id="PTHR48083">
    <property type="entry name" value="MEDIUM-CHAIN SPECIFIC ACYL-COA DEHYDROGENASE, MITOCHONDRIAL-RELATED"/>
    <property type="match status" value="1"/>
</dbReference>
<reference evidence="10 11" key="1">
    <citation type="submission" date="2019-12" db="EMBL/GenBank/DDBJ databases">
        <authorList>
            <person name="Floudas D."/>
            <person name="Bentzer J."/>
            <person name="Ahren D."/>
            <person name="Johansson T."/>
            <person name="Persson P."/>
            <person name="Tunlid A."/>
        </authorList>
    </citation>
    <scope>NUCLEOTIDE SEQUENCE [LARGE SCALE GENOMIC DNA]</scope>
    <source>
        <strain evidence="10 11">CBS 102.39</strain>
    </source>
</reference>
<name>A0A8H4QX29_9AGAR</name>
<evidence type="ECO:0000313" key="10">
    <source>
        <dbReference type="EMBL" id="KAF4619130.1"/>
    </source>
</evidence>
<dbReference type="InterPro" id="IPR009075">
    <property type="entry name" value="AcylCo_DH/oxidase_C"/>
</dbReference>
<evidence type="ECO:0000256" key="2">
    <source>
        <dbReference type="ARBA" id="ARBA00009347"/>
    </source>
</evidence>
<dbReference type="InterPro" id="IPR050741">
    <property type="entry name" value="Acyl-CoA_dehydrogenase"/>
</dbReference>
<feature type="compositionally biased region" description="Low complexity" evidence="8">
    <location>
        <begin position="764"/>
        <end position="775"/>
    </location>
</feature>
<dbReference type="Gene3D" id="1.10.540.10">
    <property type="entry name" value="Acyl-CoA dehydrogenase/oxidase, N-terminal domain"/>
    <property type="match status" value="1"/>
</dbReference>
<dbReference type="InterPro" id="IPR037069">
    <property type="entry name" value="AcylCoA_DH/ox_N_sf"/>
</dbReference>
<feature type="region of interest" description="Disordered" evidence="8">
    <location>
        <begin position="597"/>
        <end position="782"/>
    </location>
</feature>
<dbReference type="GO" id="GO:0005737">
    <property type="term" value="C:cytoplasm"/>
    <property type="evidence" value="ECO:0007669"/>
    <property type="project" value="TreeGrafter"/>
</dbReference>
<comment type="subunit">
    <text evidence="3">Homodimer.</text>
</comment>
<dbReference type="GO" id="GO:0050660">
    <property type="term" value="F:flavin adenine dinucleotide binding"/>
    <property type="evidence" value="ECO:0007669"/>
    <property type="project" value="InterPro"/>
</dbReference>
<dbReference type="Pfam" id="PF00441">
    <property type="entry name" value="Acyl-CoA_dh_1"/>
    <property type="match status" value="1"/>
</dbReference>
<evidence type="ECO:0000256" key="4">
    <source>
        <dbReference type="ARBA" id="ARBA00022630"/>
    </source>
</evidence>
<proteinExistence type="inferred from homology"/>
<dbReference type="Pfam" id="PF02770">
    <property type="entry name" value="Acyl-CoA_dh_M"/>
    <property type="match status" value="1"/>
</dbReference>
<dbReference type="GO" id="GO:0033539">
    <property type="term" value="P:fatty acid beta-oxidation using acyl-CoA dehydrogenase"/>
    <property type="evidence" value="ECO:0007669"/>
    <property type="project" value="TreeGrafter"/>
</dbReference>
<dbReference type="Proteomes" id="UP000521872">
    <property type="component" value="Unassembled WGS sequence"/>
</dbReference>
<dbReference type="InterPro" id="IPR036250">
    <property type="entry name" value="AcylCo_DH-like_C"/>
</dbReference>
<dbReference type="InterPro" id="IPR046373">
    <property type="entry name" value="Acyl-CoA_Oxase/DH_mid-dom_sf"/>
</dbReference>
<protein>
    <recommendedName>
        <fullName evidence="9">Xylanolytic transcriptional activator regulatory domain-containing protein</fullName>
    </recommendedName>
</protein>
<feature type="compositionally biased region" description="Polar residues" evidence="8">
    <location>
        <begin position="703"/>
        <end position="725"/>
    </location>
</feature>
<feature type="domain" description="Xylanolytic transcriptional activator regulatory" evidence="9">
    <location>
        <begin position="303"/>
        <end position="376"/>
    </location>
</feature>
<keyword evidence="5" id="KW-0274">FAD</keyword>
<evidence type="ECO:0000256" key="6">
    <source>
        <dbReference type="ARBA" id="ARBA00023002"/>
    </source>
</evidence>
<keyword evidence="7" id="KW-0539">Nucleus</keyword>
<dbReference type="GO" id="GO:0006351">
    <property type="term" value="P:DNA-templated transcription"/>
    <property type="evidence" value="ECO:0007669"/>
    <property type="project" value="InterPro"/>
</dbReference>
<dbReference type="InterPro" id="IPR009100">
    <property type="entry name" value="AcylCoA_DH/oxidase_NM_dom_sf"/>
</dbReference>
<feature type="compositionally biased region" description="Basic and acidic residues" evidence="8">
    <location>
        <begin position="689"/>
        <end position="700"/>
    </location>
</feature>
<dbReference type="FunFam" id="2.40.110.10:FF:000002">
    <property type="entry name" value="Acyl-CoA dehydrogenase fadE12"/>
    <property type="match status" value="1"/>
</dbReference>
<comment type="caution">
    <text evidence="10">The sequence shown here is derived from an EMBL/GenBank/DDBJ whole genome shotgun (WGS) entry which is preliminary data.</text>
</comment>
<dbReference type="SUPFAM" id="SSF47203">
    <property type="entry name" value="Acyl-CoA dehydrogenase C-terminal domain-like"/>
    <property type="match status" value="1"/>
</dbReference>
<evidence type="ECO:0000256" key="5">
    <source>
        <dbReference type="ARBA" id="ARBA00022827"/>
    </source>
</evidence>
<organism evidence="10 11">
    <name type="scientific">Agrocybe pediades</name>
    <dbReference type="NCBI Taxonomy" id="84607"/>
    <lineage>
        <taxon>Eukaryota</taxon>
        <taxon>Fungi</taxon>
        <taxon>Dikarya</taxon>
        <taxon>Basidiomycota</taxon>
        <taxon>Agaricomycotina</taxon>
        <taxon>Agaricomycetes</taxon>
        <taxon>Agaricomycetidae</taxon>
        <taxon>Agaricales</taxon>
        <taxon>Agaricineae</taxon>
        <taxon>Strophariaceae</taxon>
        <taxon>Agrocybe</taxon>
    </lineage>
</organism>
<dbReference type="GO" id="GO:0008270">
    <property type="term" value="F:zinc ion binding"/>
    <property type="evidence" value="ECO:0007669"/>
    <property type="project" value="InterPro"/>
</dbReference>